<comment type="caution">
    <text evidence="2">The sequence shown here is derived from an EMBL/GenBank/DDBJ whole genome shotgun (WGS) entry which is preliminary data.</text>
</comment>
<accession>A0ABW3RBJ8</accession>
<keyword evidence="1" id="KW-1133">Transmembrane helix</keyword>
<feature type="transmembrane region" description="Helical" evidence="1">
    <location>
        <begin position="35"/>
        <end position="53"/>
    </location>
</feature>
<feature type="transmembrane region" description="Helical" evidence="1">
    <location>
        <begin position="12"/>
        <end position="29"/>
    </location>
</feature>
<evidence type="ECO:0000313" key="3">
    <source>
        <dbReference type="Proteomes" id="UP001597163"/>
    </source>
</evidence>
<dbReference type="EMBL" id="JBHTLJ010000002">
    <property type="protein sequence ID" value="MFD1162470.1"/>
    <property type="molecule type" value="Genomic_DNA"/>
</dbReference>
<dbReference type="RefSeq" id="WP_311938843.1">
    <property type="nucleotide sequence ID" value="NZ_JAVSCK010000002.1"/>
</dbReference>
<feature type="transmembrane region" description="Helical" evidence="1">
    <location>
        <begin position="178"/>
        <end position="202"/>
    </location>
</feature>
<feature type="transmembrane region" description="Helical" evidence="1">
    <location>
        <begin position="85"/>
        <end position="104"/>
    </location>
</feature>
<keyword evidence="1" id="KW-0472">Membrane</keyword>
<protein>
    <recommendedName>
        <fullName evidence="4">YhhN-like protein</fullName>
    </recommendedName>
</protein>
<feature type="transmembrane region" description="Helical" evidence="1">
    <location>
        <begin position="116"/>
        <end position="142"/>
    </location>
</feature>
<dbReference type="Proteomes" id="UP001597163">
    <property type="component" value="Unassembled WGS sequence"/>
</dbReference>
<sequence>MKNSFILSFNKLFFGALLLLVSVNIIGAFSEEALFLQTTKVFFIPALLILFFMKYKTLSLPFILFFLFSFLGDVSLAFFENELFFKASSVFYFLSYMSLIGIALSKFRFFNIDKVVGTYLVVVFLINAYFLYTFYGILKAIVPDSFEVLLFGVKNLSLILLVFLAFGKYLANDTKLSILFLMVALCLVFSTILSYVSLYYVYSWSFVMLERIIYAIGIYLLLTYIMVENKSAITQNKPQDSYNSDNIFA</sequence>
<feature type="transmembrane region" description="Helical" evidence="1">
    <location>
        <begin position="148"/>
        <end position="166"/>
    </location>
</feature>
<name>A0ABW3RBJ8_9FLAO</name>
<feature type="transmembrane region" description="Helical" evidence="1">
    <location>
        <begin position="208"/>
        <end position="227"/>
    </location>
</feature>
<reference evidence="3" key="1">
    <citation type="journal article" date="2019" name="Int. J. Syst. Evol. Microbiol.">
        <title>The Global Catalogue of Microorganisms (GCM) 10K type strain sequencing project: providing services to taxonomists for standard genome sequencing and annotation.</title>
        <authorList>
            <consortium name="The Broad Institute Genomics Platform"/>
            <consortium name="The Broad Institute Genome Sequencing Center for Infectious Disease"/>
            <person name="Wu L."/>
            <person name="Ma J."/>
        </authorList>
    </citation>
    <scope>NUCLEOTIDE SEQUENCE [LARGE SCALE GENOMIC DNA]</scope>
    <source>
        <strain evidence="3">CCUG 63246</strain>
    </source>
</reference>
<keyword evidence="3" id="KW-1185">Reference proteome</keyword>
<evidence type="ECO:0008006" key="4">
    <source>
        <dbReference type="Google" id="ProtNLM"/>
    </source>
</evidence>
<proteinExistence type="predicted"/>
<keyword evidence="1" id="KW-0812">Transmembrane</keyword>
<feature type="transmembrane region" description="Helical" evidence="1">
    <location>
        <begin position="60"/>
        <end position="79"/>
    </location>
</feature>
<evidence type="ECO:0000313" key="2">
    <source>
        <dbReference type="EMBL" id="MFD1162470.1"/>
    </source>
</evidence>
<evidence type="ECO:0000256" key="1">
    <source>
        <dbReference type="SAM" id="Phobius"/>
    </source>
</evidence>
<organism evidence="2 3">
    <name type="scientific">Hwangdonia seohaensis</name>
    <dbReference type="NCBI Taxonomy" id="1240727"/>
    <lineage>
        <taxon>Bacteria</taxon>
        <taxon>Pseudomonadati</taxon>
        <taxon>Bacteroidota</taxon>
        <taxon>Flavobacteriia</taxon>
        <taxon>Flavobacteriales</taxon>
        <taxon>Flavobacteriaceae</taxon>
        <taxon>Hwangdonia</taxon>
    </lineage>
</organism>
<gene>
    <name evidence="2" type="ORF">ACFQ2E_08585</name>
</gene>